<evidence type="ECO:0000259" key="2">
    <source>
        <dbReference type="Pfam" id="PF14258"/>
    </source>
</evidence>
<reference evidence="3" key="3">
    <citation type="submission" date="2023-12" db="EMBL/GenBank/DDBJ databases">
        <authorList>
            <person name="Sun Q."/>
            <person name="Inoue M."/>
        </authorList>
    </citation>
    <scope>NUCLEOTIDE SEQUENCE</scope>
    <source>
        <strain evidence="3">JCM 12289</strain>
    </source>
</reference>
<dbReference type="Pfam" id="PF14258">
    <property type="entry name" value="DUF4350"/>
    <property type="match status" value="1"/>
</dbReference>
<dbReference type="KEGG" id="hdo:MUK72_00505"/>
<dbReference type="Proteomes" id="UP000830542">
    <property type="component" value="Chromosome"/>
</dbReference>
<sequence length="353" mass="37431">MGLRDRLDVGYPQLVLVALTVVTVVGLVLAASTSSVAFGSYNDAWDGASELREQAQAVGADSEIVRNTDRYANSSPEGTVAVVLSPESGYGPRETDRLRSFVRNGGTLLVAEDFGQHTNPLLEAVGAQARVTGQLLRDEQYNHQSTALPIARNVSNATLMTGVDGLTLNHGSPVSPNGATALASTSDVAYVDADRDGELGDGEDIGTKPVATSEAVGDGRVLVVGDPSLFINAMVERSGNQAFVRSVFGAHERVLLDYSHAGGLPPLSVALLVVRDAPLLQILLGALGIGAIALFMRRPGIVGRLTDRVGRAEESSLTARPEALAAFVRERHPDWDDERTERVIQGIMARRDE</sequence>
<dbReference type="Gene3D" id="3.40.50.880">
    <property type="match status" value="1"/>
</dbReference>
<keyword evidence="1" id="KW-0812">Transmembrane</keyword>
<keyword evidence="5" id="KW-1185">Reference proteome</keyword>
<dbReference type="AlphaFoldDB" id="A0AAV3SJH9"/>
<dbReference type="EMBL" id="BAAADN010000034">
    <property type="protein sequence ID" value="GAA0465728.1"/>
    <property type="molecule type" value="Genomic_DNA"/>
</dbReference>
<protein>
    <submittedName>
        <fullName evidence="4">DUF4350 domain-containing protein</fullName>
    </submittedName>
</protein>
<reference evidence="3" key="1">
    <citation type="journal article" date="2014" name="Int. J. Syst. Evol. Microbiol.">
        <title>Complete genome sequence of Corynebacterium casei LMG S-19264T (=DSM 44701T), isolated from a smear-ripened cheese.</title>
        <authorList>
            <consortium name="US DOE Joint Genome Institute (JGI-PGF)"/>
            <person name="Walter F."/>
            <person name="Albersmeier A."/>
            <person name="Kalinowski J."/>
            <person name="Ruckert C."/>
        </authorList>
    </citation>
    <scope>NUCLEOTIDE SEQUENCE</scope>
    <source>
        <strain evidence="3">JCM 12289</strain>
    </source>
</reference>
<organism evidence="3 6">
    <name type="scientific">Halococcus dombrowskii</name>
    <dbReference type="NCBI Taxonomy" id="179637"/>
    <lineage>
        <taxon>Archaea</taxon>
        <taxon>Methanobacteriati</taxon>
        <taxon>Methanobacteriota</taxon>
        <taxon>Stenosarchaea group</taxon>
        <taxon>Halobacteria</taxon>
        <taxon>Halobacteriales</taxon>
        <taxon>Halococcaceae</taxon>
        <taxon>Halococcus</taxon>
    </lineage>
</organism>
<dbReference type="InterPro" id="IPR029062">
    <property type="entry name" value="Class_I_gatase-like"/>
</dbReference>
<name>A0AAV3SJH9_HALDO</name>
<accession>A0AAV3SJH9</accession>
<feature type="transmembrane region" description="Helical" evidence="1">
    <location>
        <begin position="278"/>
        <end position="296"/>
    </location>
</feature>
<proteinExistence type="predicted"/>
<reference evidence="4" key="2">
    <citation type="submission" date="2022-04" db="EMBL/GenBank/DDBJ databases">
        <title>Sequencing and genomic assembly of Halococcus dombrowskii.</title>
        <authorList>
            <person name="Lim S.W."/>
            <person name="MacLea K.S."/>
        </authorList>
    </citation>
    <scope>NUCLEOTIDE SEQUENCE</scope>
    <source>
        <strain evidence="4">H4</strain>
    </source>
</reference>
<dbReference type="EMBL" id="CP095005">
    <property type="protein sequence ID" value="UOO95216.1"/>
    <property type="molecule type" value="Genomic_DNA"/>
</dbReference>
<gene>
    <name evidence="3" type="ORF">GCM10008985_23410</name>
    <name evidence="4" type="ORF">MUK72_00505</name>
</gene>
<evidence type="ECO:0000313" key="5">
    <source>
        <dbReference type="Proteomes" id="UP000830542"/>
    </source>
</evidence>
<evidence type="ECO:0000313" key="3">
    <source>
        <dbReference type="EMBL" id="GAA0465728.1"/>
    </source>
</evidence>
<keyword evidence="1" id="KW-0472">Membrane</keyword>
<keyword evidence="1" id="KW-1133">Transmembrane helix</keyword>
<evidence type="ECO:0000256" key="1">
    <source>
        <dbReference type="SAM" id="Phobius"/>
    </source>
</evidence>
<evidence type="ECO:0000313" key="4">
    <source>
        <dbReference type="EMBL" id="UOO95216.1"/>
    </source>
</evidence>
<dbReference type="SUPFAM" id="SSF52317">
    <property type="entry name" value="Class I glutamine amidotransferase-like"/>
    <property type="match status" value="1"/>
</dbReference>
<dbReference type="Proteomes" id="UP001500962">
    <property type="component" value="Unassembled WGS sequence"/>
</dbReference>
<dbReference type="RefSeq" id="WP_244702638.1">
    <property type="nucleotide sequence ID" value="NZ_BAAADN010000034.1"/>
</dbReference>
<dbReference type="InterPro" id="IPR025646">
    <property type="entry name" value="DUF4350"/>
</dbReference>
<feature type="domain" description="DUF4350" evidence="2">
    <location>
        <begin position="40"/>
        <end position="246"/>
    </location>
</feature>
<dbReference type="GeneID" id="71760283"/>
<evidence type="ECO:0000313" key="6">
    <source>
        <dbReference type="Proteomes" id="UP001500962"/>
    </source>
</evidence>